<reference evidence="1 2" key="1">
    <citation type="submission" date="2023-09" db="EMBL/GenBank/DDBJ databases">
        <title>Multi-omics analysis of a traditional fermented food reveals byproduct-associated fungal strains for waste-to-food upcycling.</title>
        <authorList>
            <consortium name="Lawrence Berkeley National Laboratory"/>
            <person name="Rekdal V.M."/>
            <person name="Villalobos-Escobedo J.M."/>
            <person name="Rodriguez-Valeron N."/>
            <person name="Garcia M.O."/>
            <person name="Vasquez D.P."/>
            <person name="Damayanti I."/>
            <person name="Sorensen P.M."/>
            <person name="Baidoo E.E."/>
            <person name="De Carvalho A.C."/>
            <person name="Riley R."/>
            <person name="Lipzen A."/>
            <person name="He G."/>
            <person name="Yan M."/>
            <person name="Haridas S."/>
            <person name="Daum C."/>
            <person name="Yoshinaga Y."/>
            <person name="Ng V."/>
            <person name="Grigoriev I.V."/>
            <person name="Munk R."/>
            <person name="Nuraida L."/>
            <person name="Wijaya C.H."/>
            <person name="Morales P.-C."/>
            <person name="Keasling J.D."/>
        </authorList>
    </citation>
    <scope>NUCLEOTIDE SEQUENCE [LARGE SCALE GENOMIC DNA]</scope>
    <source>
        <strain evidence="1 2">FGSC 2613</strain>
    </source>
</reference>
<proteinExistence type="predicted"/>
<protein>
    <submittedName>
        <fullName evidence="1">Uncharacterized protein</fullName>
    </submittedName>
</protein>
<evidence type="ECO:0000313" key="1">
    <source>
        <dbReference type="EMBL" id="KAL0473442.1"/>
    </source>
</evidence>
<name>A0ABR3DM86_NEUIN</name>
<sequence length="244" mass="26613">MSALLRRTGLAIVHSTSQKFPNSPTWGLGGDLHPIVLASHYAGTKRPASIQEDIVDCRSSRSAPGYHPPALRLSNQTAIRPYSLLFHFTNKHIPYNDQSDSGCVAVMEVTAGSKATEVMKSSANRDLLGRTGLVHKTVEAPLRGLLNSGPGHGMSRASASSSLCVEVSSQLHPRFFFVAYRFHFTSAFIVMASPLDLKYHVRLCFNPCPASAFRAMPVKACHFEACLTCLSTLHYQDRGLNLKG</sequence>
<gene>
    <name evidence="1" type="ORF">QR685DRAFT_569507</name>
</gene>
<dbReference type="Proteomes" id="UP001451303">
    <property type="component" value="Unassembled WGS sequence"/>
</dbReference>
<organism evidence="1 2">
    <name type="scientific">Neurospora intermedia</name>
    <dbReference type="NCBI Taxonomy" id="5142"/>
    <lineage>
        <taxon>Eukaryota</taxon>
        <taxon>Fungi</taxon>
        <taxon>Dikarya</taxon>
        <taxon>Ascomycota</taxon>
        <taxon>Pezizomycotina</taxon>
        <taxon>Sordariomycetes</taxon>
        <taxon>Sordariomycetidae</taxon>
        <taxon>Sordariales</taxon>
        <taxon>Sordariaceae</taxon>
        <taxon>Neurospora</taxon>
    </lineage>
</organism>
<accession>A0ABR3DM86</accession>
<keyword evidence="2" id="KW-1185">Reference proteome</keyword>
<evidence type="ECO:0000313" key="2">
    <source>
        <dbReference type="Proteomes" id="UP001451303"/>
    </source>
</evidence>
<comment type="caution">
    <text evidence="1">The sequence shown here is derived from an EMBL/GenBank/DDBJ whole genome shotgun (WGS) entry which is preliminary data.</text>
</comment>
<dbReference type="EMBL" id="JAVLET010000002">
    <property type="protein sequence ID" value="KAL0473442.1"/>
    <property type="molecule type" value="Genomic_DNA"/>
</dbReference>